<accession>A0A6G1C139</accession>
<gene>
    <name evidence="1" type="ORF">E2562_034890</name>
</gene>
<reference evidence="1 2" key="1">
    <citation type="submission" date="2019-11" db="EMBL/GenBank/DDBJ databases">
        <title>Whole genome sequence of Oryza granulata.</title>
        <authorList>
            <person name="Li W."/>
        </authorList>
    </citation>
    <scope>NUCLEOTIDE SEQUENCE [LARGE SCALE GENOMIC DNA]</scope>
    <source>
        <strain evidence="2">cv. Menghai</strain>
        <tissue evidence="1">Leaf</tissue>
    </source>
</reference>
<dbReference type="Proteomes" id="UP000479710">
    <property type="component" value="Unassembled WGS sequence"/>
</dbReference>
<dbReference type="AlphaFoldDB" id="A0A6G1C139"/>
<sequence>MSRAHGACAGKIEEDDDCLRAIVGACVAQLTGGPVRSARQAEWRACVCRLANGWRAARAGG</sequence>
<keyword evidence="2" id="KW-1185">Reference proteome</keyword>
<protein>
    <submittedName>
        <fullName evidence="1">Uncharacterized protein</fullName>
    </submittedName>
</protein>
<dbReference type="EMBL" id="SPHZ02000011">
    <property type="protein sequence ID" value="KAF0894158.1"/>
    <property type="molecule type" value="Genomic_DNA"/>
</dbReference>
<organism evidence="1 2">
    <name type="scientific">Oryza meyeriana var. granulata</name>
    <dbReference type="NCBI Taxonomy" id="110450"/>
    <lineage>
        <taxon>Eukaryota</taxon>
        <taxon>Viridiplantae</taxon>
        <taxon>Streptophyta</taxon>
        <taxon>Embryophyta</taxon>
        <taxon>Tracheophyta</taxon>
        <taxon>Spermatophyta</taxon>
        <taxon>Magnoliopsida</taxon>
        <taxon>Liliopsida</taxon>
        <taxon>Poales</taxon>
        <taxon>Poaceae</taxon>
        <taxon>BOP clade</taxon>
        <taxon>Oryzoideae</taxon>
        <taxon>Oryzeae</taxon>
        <taxon>Oryzinae</taxon>
        <taxon>Oryza</taxon>
        <taxon>Oryza meyeriana</taxon>
    </lineage>
</organism>
<evidence type="ECO:0000313" key="2">
    <source>
        <dbReference type="Proteomes" id="UP000479710"/>
    </source>
</evidence>
<evidence type="ECO:0000313" key="1">
    <source>
        <dbReference type="EMBL" id="KAF0894158.1"/>
    </source>
</evidence>
<comment type="caution">
    <text evidence="1">The sequence shown here is derived from an EMBL/GenBank/DDBJ whole genome shotgun (WGS) entry which is preliminary data.</text>
</comment>
<name>A0A6G1C139_9ORYZ</name>
<proteinExistence type="predicted"/>